<proteinExistence type="predicted"/>
<protein>
    <submittedName>
        <fullName evidence="1">Uncharacterized protein</fullName>
    </submittedName>
</protein>
<evidence type="ECO:0000313" key="2">
    <source>
        <dbReference type="Proteomes" id="UP000502998"/>
    </source>
</evidence>
<keyword evidence="2" id="KW-1185">Reference proteome</keyword>
<dbReference type="Proteomes" id="UP000502998">
    <property type="component" value="Chromosome"/>
</dbReference>
<sequence length="153" mass="17439">MTTNTSIDGDGNFTISKYYSYFEFEKMDKDGQEVAKEAIIYLKGGQMMAVEDKDFILRQVKQLAQGLGMMLSKNTLKELINYEQSETASLRDEEIEAIILMTDVESKAKRENLSEKELTGKVGMTKNEWQELIQGSRLPTTVESKILNDYLSN</sequence>
<dbReference type="AlphaFoldDB" id="A0A679IQP6"/>
<accession>A0A679IQP6</accession>
<reference evidence="1 2" key="1">
    <citation type="submission" date="2020-02" db="EMBL/GenBank/DDBJ databases">
        <title>Characterization of vanA genotype vancomycin-resistant Enterococcus saigonensis VE80.</title>
        <authorList>
            <person name="Harada T."/>
            <person name="Motooka D."/>
            <person name="Nakamura S."/>
            <person name="Yamamoto Y."/>
            <person name="Kawahara R."/>
            <person name="Kawatsu K."/>
        </authorList>
    </citation>
    <scope>NUCLEOTIDE SEQUENCE [LARGE SCALE GENOMIC DNA]</scope>
    <source>
        <strain evidence="1 2">VE80</strain>
    </source>
</reference>
<gene>
    <name evidence="1" type="ORF">EsVE80_18270</name>
</gene>
<organism evidence="1 2">
    <name type="scientific">Enterococcus saigonensis</name>
    <dbReference type="NCBI Taxonomy" id="1805431"/>
    <lineage>
        <taxon>Bacteria</taxon>
        <taxon>Bacillati</taxon>
        <taxon>Bacillota</taxon>
        <taxon>Bacilli</taxon>
        <taxon>Lactobacillales</taxon>
        <taxon>Enterococcaceae</taxon>
        <taxon>Enterococcus</taxon>
    </lineage>
</organism>
<dbReference type="EMBL" id="AP022822">
    <property type="protein sequence ID" value="BCA86304.1"/>
    <property type="molecule type" value="Genomic_DNA"/>
</dbReference>
<evidence type="ECO:0000313" key="1">
    <source>
        <dbReference type="EMBL" id="BCA86304.1"/>
    </source>
</evidence>
<dbReference type="KEGG" id="esg:EsVE80_18270"/>
<name>A0A679IQP6_9ENTE</name>